<feature type="compositionally biased region" description="Polar residues" evidence="1">
    <location>
        <begin position="1"/>
        <end position="10"/>
    </location>
</feature>
<comment type="caution">
    <text evidence="2">The sequence shown here is derived from an EMBL/GenBank/DDBJ whole genome shotgun (WGS) entry which is preliminary data.</text>
</comment>
<dbReference type="OrthoDB" id="551147at2759"/>
<reference evidence="2" key="1">
    <citation type="journal article" date="2021" name="Proc. Natl. Acad. Sci. U.S.A.">
        <title>Three genomes in the algal genus Volvox reveal the fate of a haploid sex-determining region after a transition to homothallism.</title>
        <authorList>
            <person name="Yamamoto K."/>
            <person name="Hamaji T."/>
            <person name="Kawai-Toyooka H."/>
            <person name="Matsuzaki R."/>
            <person name="Takahashi F."/>
            <person name="Nishimura Y."/>
            <person name="Kawachi M."/>
            <person name="Noguchi H."/>
            <person name="Minakuchi Y."/>
            <person name="Umen J.G."/>
            <person name="Toyoda A."/>
            <person name="Nozaki H."/>
        </authorList>
    </citation>
    <scope>NUCLEOTIDE SEQUENCE</scope>
    <source>
        <strain evidence="2">NIES-3786</strain>
    </source>
</reference>
<feature type="compositionally biased region" description="Low complexity" evidence="1">
    <location>
        <begin position="785"/>
        <end position="813"/>
    </location>
</feature>
<feature type="region of interest" description="Disordered" evidence="1">
    <location>
        <begin position="1"/>
        <end position="26"/>
    </location>
</feature>
<proteinExistence type="predicted"/>
<feature type="region of interest" description="Disordered" evidence="1">
    <location>
        <begin position="783"/>
        <end position="851"/>
    </location>
</feature>
<protein>
    <submittedName>
        <fullName evidence="2">Uncharacterized protein</fullName>
    </submittedName>
</protein>
<evidence type="ECO:0000313" key="2">
    <source>
        <dbReference type="EMBL" id="GIL83188.1"/>
    </source>
</evidence>
<dbReference type="AlphaFoldDB" id="A0A8J4FRN6"/>
<feature type="compositionally biased region" description="Low complexity" evidence="1">
    <location>
        <begin position="830"/>
        <end position="851"/>
    </location>
</feature>
<feature type="non-terminal residue" evidence="2">
    <location>
        <position position="851"/>
    </location>
</feature>
<sequence length="851" mass="86949">MVKRGPSQQIDRAAAKRRNGSGPEIMQRRNGRLSAILEPLVHSATLAERGPLSGQPVSGPSGREALLSRVSLVECACCAFHLLHSRDMRADDIRQRVSPWAWSDVKQLLHRRCVHSLTAQHSKDGERVLLRGFVHVPHDDLEVCSCNGTPNAARVVRTTGAARPAAHPDGASSETGAGAIAAASGAASGCDGSAAAGLAAPGTCGPPDKFTHIVEVIVSTADGSLQSCSSSCCGVGYDALHSQLCPAVAAVLLAARVARGGEVLCEHDLSTLSAAAAGAGNSTGRMATEVPTQPSKMEAVTHGSFSQAGSASAVAADSAGGERDGSCFWTPHDLGFGPIPVARVLAAASGGALVLGPNYVDPPPPLAASILPGPGQPLGLQRELDCPRRVPECVRPHLLPCGRPTAPSGAAATAAAAAGTGPSTSTTCPPPAPEPPPVPPPHVPALPAAEPGSRTNVRYPGSFSSGSFPSGAARLVFGSWYREAAAVVVTTDRYRESYRMLLPPEDEHAPAAAAAANGGGFSPSARRSTGGAAAAGSAPAGAATSKAVKLPPPSWSFGAAGGLVSLELSGSEPAEKYIALKAADRGPVWEARMTFLTSHAAMELDPETRMQSNASESPEPWPPAVLAAFDEACSPVGQPAGANGPAGALCALLRITWLCLHVWDMDAGLSRRAKLVVQAICKLLVMSDLPSYLRAASARILGAWRLKLGDASAHGRRTGYGSTNDVAISDMLSRLTTAYLLARDGWDAPHVLAAMSLDPGPAPSASDRLGAREMGGHLHSQIGFAQPGDAAAPSAAAASHGSTTAGAATAKGPSRPDLQPTWVGFRPANQAAVRRLQQQPQQQQQLGQAGG</sequence>
<feature type="region of interest" description="Disordered" evidence="1">
    <location>
        <begin position="405"/>
        <end position="464"/>
    </location>
</feature>
<evidence type="ECO:0000256" key="1">
    <source>
        <dbReference type="SAM" id="MobiDB-lite"/>
    </source>
</evidence>
<dbReference type="EMBL" id="BNCP01000026">
    <property type="protein sequence ID" value="GIL83188.1"/>
    <property type="molecule type" value="Genomic_DNA"/>
</dbReference>
<organism evidence="2 3">
    <name type="scientific">Volvox reticuliferus</name>
    <dbReference type="NCBI Taxonomy" id="1737510"/>
    <lineage>
        <taxon>Eukaryota</taxon>
        <taxon>Viridiplantae</taxon>
        <taxon>Chlorophyta</taxon>
        <taxon>core chlorophytes</taxon>
        <taxon>Chlorophyceae</taxon>
        <taxon>CS clade</taxon>
        <taxon>Chlamydomonadales</taxon>
        <taxon>Volvocaceae</taxon>
        <taxon>Volvox</taxon>
    </lineage>
</organism>
<keyword evidence="3" id="KW-1185">Reference proteome</keyword>
<dbReference type="Proteomes" id="UP000747110">
    <property type="component" value="Unassembled WGS sequence"/>
</dbReference>
<feature type="compositionally biased region" description="Low complexity" evidence="1">
    <location>
        <begin position="405"/>
        <end position="427"/>
    </location>
</feature>
<feature type="region of interest" description="Disordered" evidence="1">
    <location>
        <begin position="511"/>
        <end position="537"/>
    </location>
</feature>
<gene>
    <name evidence="2" type="ORF">Vretifemale_11993</name>
</gene>
<evidence type="ECO:0000313" key="3">
    <source>
        <dbReference type="Proteomes" id="UP000747110"/>
    </source>
</evidence>
<feature type="compositionally biased region" description="Pro residues" evidence="1">
    <location>
        <begin position="428"/>
        <end position="444"/>
    </location>
</feature>
<accession>A0A8J4FRN6</accession>
<name>A0A8J4FRN6_9CHLO</name>